<sequence>MVALRINNTLRAAGAAARYRTPRTYRTFITTPRSAAQQGYGDGKGSPEAENPQDQPASSKAQESGEHPGPAPPDVGKGTGGGPTKAAFKESMNRAASSGDPADASASSGGSRSKQATETGSSPTGGEIKSQGGGEGNQASRNGGEALKGPQGDGAPKPKLYNQAMPGDKVKSGLSDEQKKEVEDHNADFEKRHDRASPASNDKVDKSFWKGS</sequence>
<feature type="compositionally biased region" description="Low complexity" evidence="1">
    <location>
        <begin position="13"/>
        <end position="33"/>
    </location>
</feature>
<reference evidence="2" key="1">
    <citation type="submission" date="2021-03" db="EMBL/GenBank/DDBJ databases">
        <title>Revisited historic fungal species revealed as producer of novel bioactive compounds through whole genome sequencing and comparative genomics.</title>
        <authorList>
            <person name="Vignolle G.A."/>
            <person name="Hochenegger N."/>
            <person name="Mach R.L."/>
            <person name="Mach-Aigner A.R."/>
            <person name="Javad Rahimi M."/>
            <person name="Salim K.A."/>
            <person name="Chan C.M."/>
            <person name="Lim L.B.L."/>
            <person name="Cai F."/>
            <person name="Druzhinina I.S."/>
            <person name="U'Ren J.M."/>
            <person name="Derntl C."/>
        </authorList>
    </citation>
    <scope>NUCLEOTIDE SEQUENCE</scope>
    <source>
        <strain evidence="2">TUCIM 5799</strain>
    </source>
</reference>
<feature type="compositionally biased region" description="Polar residues" evidence="1">
    <location>
        <begin position="114"/>
        <end position="124"/>
    </location>
</feature>
<protein>
    <submittedName>
        <fullName evidence="2">Uncharacterized protein</fullName>
    </submittedName>
</protein>
<gene>
    <name evidence="2" type="ORF">JX265_012698</name>
</gene>
<dbReference type="Proteomes" id="UP000829685">
    <property type="component" value="Unassembled WGS sequence"/>
</dbReference>
<name>A0A9P9WA48_9PEZI</name>
<dbReference type="AlphaFoldDB" id="A0A9P9WA48"/>
<feature type="compositionally biased region" description="Basic and acidic residues" evidence="1">
    <location>
        <begin position="168"/>
        <end position="212"/>
    </location>
</feature>
<comment type="caution">
    <text evidence="2">The sequence shown here is derived from an EMBL/GenBank/DDBJ whole genome shotgun (WGS) entry which is preliminary data.</text>
</comment>
<evidence type="ECO:0000313" key="3">
    <source>
        <dbReference type="Proteomes" id="UP000829685"/>
    </source>
</evidence>
<evidence type="ECO:0000313" key="2">
    <source>
        <dbReference type="EMBL" id="KAI1853407.1"/>
    </source>
</evidence>
<organism evidence="2 3">
    <name type="scientific">Neoarthrinium moseri</name>
    <dbReference type="NCBI Taxonomy" id="1658444"/>
    <lineage>
        <taxon>Eukaryota</taxon>
        <taxon>Fungi</taxon>
        <taxon>Dikarya</taxon>
        <taxon>Ascomycota</taxon>
        <taxon>Pezizomycotina</taxon>
        <taxon>Sordariomycetes</taxon>
        <taxon>Xylariomycetidae</taxon>
        <taxon>Amphisphaeriales</taxon>
        <taxon>Apiosporaceae</taxon>
        <taxon>Neoarthrinium</taxon>
    </lineage>
</organism>
<accession>A0A9P9WA48</accession>
<feature type="compositionally biased region" description="Polar residues" evidence="1">
    <location>
        <begin position="52"/>
        <end position="62"/>
    </location>
</feature>
<evidence type="ECO:0000256" key="1">
    <source>
        <dbReference type="SAM" id="MobiDB-lite"/>
    </source>
</evidence>
<feature type="compositionally biased region" description="Low complexity" evidence="1">
    <location>
        <begin position="94"/>
        <end position="113"/>
    </location>
</feature>
<proteinExistence type="predicted"/>
<feature type="region of interest" description="Disordered" evidence="1">
    <location>
        <begin position="13"/>
        <end position="212"/>
    </location>
</feature>
<keyword evidence="3" id="KW-1185">Reference proteome</keyword>
<dbReference type="EMBL" id="JAFIMR010000057">
    <property type="protein sequence ID" value="KAI1853407.1"/>
    <property type="molecule type" value="Genomic_DNA"/>
</dbReference>